<protein>
    <submittedName>
        <fullName evidence="2">Uncharacterized protein</fullName>
    </submittedName>
</protein>
<dbReference type="PROSITE" id="PS51155">
    <property type="entry name" value="CHIT_BIND_RR_2"/>
    <property type="match status" value="1"/>
</dbReference>
<dbReference type="Proteomes" id="UP001159363">
    <property type="component" value="Chromosome 14"/>
</dbReference>
<proteinExistence type="predicted"/>
<dbReference type="InterPro" id="IPR000618">
    <property type="entry name" value="Insect_cuticle"/>
</dbReference>
<dbReference type="Pfam" id="PF00379">
    <property type="entry name" value="Chitin_bind_4"/>
    <property type="match status" value="1"/>
</dbReference>
<keyword evidence="1" id="KW-0193">Cuticle</keyword>
<sequence>MKVSEHGILKPNANGSGNVLVKKDYVQFVSPEGTPFSLSYITDENGYHVKSDSIPPASLGANASLMLIFSSHAYFVMWHLKIKHFNAELLRNPQQFIL</sequence>
<comment type="caution">
    <text evidence="2">The sequence shown here is derived from an EMBL/GenBank/DDBJ whole genome shotgun (WGS) entry which is preliminary data.</text>
</comment>
<evidence type="ECO:0000313" key="2">
    <source>
        <dbReference type="EMBL" id="KAJ8867767.1"/>
    </source>
</evidence>
<accession>A0ABQ9G6P9</accession>
<keyword evidence="3" id="KW-1185">Reference proteome</keyword>
<organism evidence="2 3">
    <name type="scientific">Dryococelus australis</name>
    <dbReference type="NCBI Taxonomy" id="614101"/>
    <lineage>
        <taxon>Eukaryota</taxon>
        <taxon>Metazoa</taxon>
        <taxon>Ecdysozoa</taxon>
        <taxon>Arthropoda</taxon>
        <taxon>Hexapoda</taxon>
        <taxon>Insecta</taxon>
        <taxon>Pterygota</taxon>
        <taxon>Neoptera</taxon>
        <taxon>Polyneoptera</taxon>
        <taxon>Phasmatodea</taxon>
        <taxon>Verophasmatodea</taxon>
        <taxon>Anareolatae</taxon>
        <taxon>Phasmatidae</taxon>
        <taxon>Eurycanthinae</taxon>
        <taxon>Dryococelus</taxon>
    </lineage>
</organism>
<evidence type="ECO:0000313" key="3">
    <source>
        <dbReference type="Proteomes" id="UP001159363"/>
    </source>
</evidence>
<evidence type="ECO:0000256" key="1">
    <source>
        <dbReference type="PROSITE-ProRule" id="PRU00497"/>
    </source>
</evidence>
<reference evidence="2 3" key="1">
    <citation type="submission" date="2023-02" db="EMBL/GenBank/DDBJ databases">
        <title>LHISI_Scaffold_Assembly.</title>
        <authorList>
            <person name="Stuart O.P."/>
            <person name="Cleave R."/>
            <person name="Magrath M.J.L."/>
            <person name="Mikheyev A.S."/>
        </authorList>
    </citation>
    <scope>NUCLEOTIDE SEQUENCE [LARGE SCALE GENOMIC DNA]</scope>
    <source>
        <strain evidence="2">Daus_M_001</strain>
        <tissue evidence="2">Leg muscle</tissue>
    </source>
</reference>
<dbReference type="EMBL" id="JARBHB010000015">
    <property type="protein sequence ID" value="KAJ8867767.1"/>
    <property type="molecule type" value="Genomic_DNA"/>
</dbReference>
<name>A0ABQ9G6P9_9NEOP</name>
<gene>
    <name evidence="2" type="ORF">PR048_031570</name>
</gene>